<name>A0A183BXU0_GLOPA</name>
<keyword evidence="4" id="KW-1003">Cell membrane</keyword>
<evidence type="ECO:0000256" key="7">
    <source>
        <dbReference type="ARBA" id="ARBA00023069"/>
    </source>
</evidence>
<comment type="function">
    <text evidence="11">Transmembrane component of the tectonic-like complex, a complex localized at the transition zone of primary cilia and acting as a barrier that prevents diffusion of transmembrane proteins between the cilia and plasma membranes. Required for ciliogenesis and sonic hedgehog/SHH signaling.</text>
</comment>
<evidence type="ECO:0000256" key="9">
    <source>
        <dbReference type="ARBA" id="ARBA00023180"/>
    </source>
</evidence>
<evidence type="ECO:0000313" key="13">
    <source>
        <dbReference type="Proteomes" id="UP000050741"/>
    </source>
</evidence>
<dbReference type="GO" id="GO:0060271">
    <property type="term" value="P:cilium assembly"/>
    <property type="evidence" value="ECO:0007669"/>
    <property type="project" value="TreeGrafter"/>
</dbReference>
<evidence type="ECO:0000256" key="4">
    <source>
        <dbReference type="ARBA" id="ARBA00022475"/>
    </source>
</evidence>
<dbReference type="Pfam" id="PF10149">
    <property type="entry name" value="TM231"/>
    <property type="match status" value="1"/>
</dbReference>
<protein>
    <recommendedName>
        <fullName evidence="3">Transmembrane protein 231</fullName>
    </recommendedName>
</protein>
<evidence type="ECO:0000256" key="1">
    <source>
        <dbReference type="ARBA" id="ARBA00004272"/>
    </source>
</evidence>
<evidence type="ECO:0000256" key="3">
    <source>
        <dbReference type="ARBA" id="ARBA00015087"/>
    </source>
</evidence>
<proteinExistence type="inferred from homology"/>
<comment type="similarity">
    <text evidence="2">Belongs to the TMEM231 family.</text>
</comment>
<evidence type="ECO:0000256" key="6">
    <source>
        <dbReference type="ARBA" id="ARBA00022989"/>
    </source>
</evidence>
<evidence type="ECO:0000256" key="8">
    <source>
        <dbReference type="ARBA" id="ARBA00023136"/>
    </source>
</evidence>
<dbReference type="GO" id="GO:0060170">
    <property type="term" value="C:ciliary membrane"/>
    <property type="evidence" value="ECO:0007669"/>
    <property type="project" value="UniProtKB-SubCell"/>
</dbReference>
<keyword evidence="8 12" id="KW-0472">Membrane</keyword>
<keyword evidence="6 12" id="KW-1133">Transmembrane helix</keyword>
<dbReference type="GO" id="GO:0032880">
    <property type="term" value="P:regulation of protein localization"/>
    <property type="evidence" value="ECO:0007669"/>
    <property type="project" value="TreeGrafter"/>
</dbReference>
<dbReference type="InterPro" id="IPR019306">
    <property type="entry name" value="TMEM231"/>
</dbReference>
<evidence type="ECO:0000256" key="12">
    <source>
        <dbReference type="SAM" id="Phobius"/>
    </source>
</evidence>
<evidence type="ECO:0000313" key="14">
    <source>
        <dbReference type="WBParaSite" id="GPLIN_000543000"/>
    </source>
</evidence>
<dbReference type="PANTHER" id="PTHR14605:SF1">
    <property type="entry name" value="TRANSMEMBRANE PROTEIN 231"/>
    <property type="match status" value="1"/>
</dbReference>
<keyword evidence="9" id="KW-0325">Glycoprotein</keyword>
<dbReference type="PANTHER" id="PTHR14605">
    <property type="entry name" value="CHST5 PROTEIN"/>
    <property type="match status" value="1"/>
</dbReference>
<evidence type="ECO:0000256" key="5">
    <source>
        <dbReference type="ARBA" id="ARBA00022692"/>
    </source>
</evidence>
<keyword evidence="5 12" id="KW-0812">Transmembrane</keyword>
<keyword evidence="10" id="KW-0966">Cell projection</keyword>
<feature type="transmembrane region" description="Helical" evidence="12">
    <location>
        <begin position="12"/>
        <end position="34"/>
    </location>
</feature>
<dbReference type="GO" id="GO:0035869">
    <property type="term" value="C:ciliary transition zone"/>
    <property type="evidence" value="ECO:0007669"/>
    <property type="project" value="TreeGrafter"/>
</dbReference>
<comment type="subcellular location">
    <subcellularLocation>
        <location evidence="1">Cell projection</location>
        <location evidence="1">Cilium membrane</location>
        <topology evidence="1">Multi-pass membrane protein</topology>
    </subcellularLocation>
</comment>
<reference evidence="13" key="1">
    <citation type="submission" date="2014-05" db="EMBL/GenBank/DDBJ databases">
        <title>The genome and life-stage specific transcriptomes of Globodera pallida elucidate key aspects of plant parasitism by a cyst nematode.</title>
        <authorList>
            <person name="Cotton J.A."/>
            <person name="Lilley C.J."/>
            <person name="Jones L.M."/>
            <person name="Kikuchi T."/>
            <person name="Reid A.J."/>
            <person name="Thorpe P."/>
            <person name="Tsai I.J."/>
            <person name="Beasley H."/>
            <person name="Blok V."/>
            <person name="Cock P.J.A."/>
            <person name="Van den Akker S.E."/>
            <person name="Holroyd N."/>
            <person name="Hunt M."/>
            <person name="Mantelin S."/>
            <person name="Naghra H."/>
            <person name="Pain A."/>
            <person name="Palomares-Rius J.E."/>
            <person name="Zarowiecki M."/>
            <person name="Berriman M."/>
            <person name="Jones J.T."/>
            <person name="Urwin P.E."/>
        </authorList>
    </citation>
    <scope>NUCLEOTIDE SEQUENCE [LARGE SCALE GENOMIC DNA]</scope>
    <source>
        <strain evidence="13">Lindley</strain>
    </source>
</reference>
<sequence length="202" mass="22840">MIVSPRRAFKIVNCLLLAITSVAWICALIAGFYISSRFLDSSLMKKAVVHTEGLWHRTNTFLEKPIVRFTENVFFLFETLSYSEQKTLFWSPIAQLNEIAMAKQFELLVPVIETVHSDRDGDSRADEIEIRIAFRLATNATSPPSTIVGSPNFTSLSYALFFDVNLEKRALVELKGAPIFGSFQSQNPFNEIEQEKTKIAVL</sequence>
<evidence type="ECO:0000256" key="11">
    <source>
        <dbReference type="ARBA" id="ARBA00024803"/>
    </source>
</evidence>
<dbReference type="AlphaFoldDB" id="A0A183BXU0"/>
<keyword evidence="7" id="KW-0969">Cilium</keyword>
<evidence type="ECO:0000256" key="2">
    <source>
        <dbReference type="ARBA" id="ARBA00009082"/>
    </source>
</evidence>
<dbReference type="WBParaSite" id="GPLIN_000543000">
    <property type="protein sequence ID" value="GPLIN_000543000"/>
    <property type="gene ID" value="GPLIN_000543000"/>
</dbReference>
<accession>A0A183BXU0</accession>
<organism evidence="13 14">
    <name type="scientific">Globodera pallida</name>
    <name type="common">Potato cyst nematode worm</name>
    <name type="synonym">Heterodera pallida</name>
    <dbReference type="NCBI Taxonomy" id="36090"/>
    <lineage>
        <taxon>Eukaryota</taxon>
        <taxon>Metazoa</taxon>
        <taxon>Ecdysozoa</taxon>
        <taxon>Nematoda</taxon>
        <taxon>Chromadorea</taxon>
        <taxon>Rhabditida</taxon>
        <taxon>Tylenchina</taxon>
        <taxon>Tylenchomorpha</taxon>
        <taxon>Tylenchoidea</taxon>
        <taxon>Heteroderidae</taxon>
        <taxon>Heteroderinae</taxon>
        <taxon>Globodera</taxon>
    </lineage>
</organism>
<evidence type="ECO:0000256" key="10">
    <source>
        <dbReference type="ARBA" id="ARBA00023273"/>
    </source>
</evidence>
<keyword evidence="13" id="KW-1185">Reference proteome</keyword>
<dbReference type="Proteomes" id="UP000050741">
    <property type="component" value="Unassembled WGS sequence"/>
</dbReference>
<reference evidence="14" key="2">
    <citation type="submission" date="2016-06" db="UniProtKB">
        <authorList>
            <consortium name="WormBaseParasite"/>
        </authorList>
    </citation>
    <scope>IDENTIFICATION</scope>
</reference>